<geneLocation type="mitochondrion" evidence="1"/>
<organism evidence="1">
    <name type="scientific">Utricularia reniformis</name>
    <dbReference type="NCBI Taxonomy" id="192314"/>
    <lineage>
        <taxon>Eukaryota</taxon>
        <taxon>Viridiplantae</taxon>
        <taxon>Streptophyta</taxon>
        <taxon>Embryophyta</taxon>
        <taxon>Tracheophyta</taxon>
        <taxon>Spermatophyta</taxon>
        <taxon>Magnoliopsida</taxon>
        <taxon>eudicotyledons</taxon>
        <taxon>Gunneridae</taxon>
        <taxon>Pentapetalae</taxon>
        <taxon>asterids</taxon>
        <taxon>lamiids</taxon>
        <taxon>Lamiales</taxon>
        <taxon>Lentibulariaceae</taxon>
        <taxon>Utricularia</taxon>
    </lineage>
</organism>
<reference evidence="1" key="1">
    <citation type="submission" date="2017-03" db="EMBL/GenBank/DDBJ databases">
        <title>The mitochondrial genome of the carnivorous plant Utricularia reniformis (Lentibulariaceae): structure, comparative analysis and evolutionary landmarks.</title>
        <authorList>
            <person name="Silva S.R."/>
            <person name="Alvarenga D.O."/>
            <person name="Michael T.P."/>
            <person name="Miranda V.F.O."/>
            <person name="Varani A.M."/>
        </authorList>
    </citation>
    <scope>NUCLEOTIDE SEQUENCE</scope>
</reference>
<accession>A0A1Y0B4Q0</accession>
<evidence type="ECO:0000313" key="1">
    <source>
        <dbReference type="EMBL" id="ART32368.1"/>
    </source>
</evidence>
<name>A0A1Y0B4Q0_9LAMI</name>
<sequence>MRPVLTVKFTMLFNWGNHKNFANISQNGFSLKLH</sequence>
<proteinExistence type="predicted"/>
<keyword evidence="1" id="KW-0496">Mitochondrion</keyword>
<protein>
    <submittedName>
        <fullName evidence="1">Uncharacterized protein</fullName>
    </submittedName>
</protein>
<gene>
    <name evidence="1" type="ORF">AEK19_MT2222</name>
</gene>
<dbReference type="EMBL" id="KY774314">
    <property type="protein sequence ID" value="ART32368.1"/>
    <property type="molecule type" value="Genomic_DNA"/>
</dbReference>
<dbReference type="AlphaFoldDB" id="A0A1Y0B4Q0"/>